<dbReference type="Gene3D" id="2.40.50.1020">
    <property type="entry name" value="LytTr DNA-binding domain"/>
    <property type="match status" value="1"/>
</dbReference>
<dbReference type="PANTHER" id="PTHR37299:SF1">
    <property type="entry name" value="STAGE 0 SPORULATION PROTEIN A HOMOLOG"/>
    <property type="match status" value="1"/>
</dbReference>
<dbReference type="GO" id="GO:0000156">
    <property type="term" value="F:phosphorelay response regulator activity"/>
    <property type="evidence" value="ECO:0007669"/>
    <property type="project" value="InterPro"/>
</dbReference>
<dbReference type="OrthoDB" id="2168082at2"/>
<dbReference type="SMART" id="SM00448">
    <property type="entry name" value="REC"/>
    <property type="match status" value="1"/>
</dbReference>
<gene>
    <name evidence="4" type="ORF">PK35_01310</name>
</gene>
<dbReference type="PROSITE" id="PS50930">
    <property type="entry name" value="HTH_LYTTR"/>
    <property type="match status" value="1"/>
</dbReference>
<dbReference type="PROSITE" id="PS50110">
    <property type="entry name" value="RESPONSE_REGULATORY"/>
    <property type="match status" value="1"/>
</dbReference>
<keyword evidence="1" id="KW-0597">Phosphoprotein</keyword>
<dbReference type="Proteomes" id="UP000032361">
    <property type="component" value="Unassembled WGS sequence"/>
</dbReference>
<keyword evidence="5" id="KW-1185">Reference proteome</keyword>
<dbReference type="InterPro" id="IPR007492">
    <property type="entry name" value="LytTR_DNA-bd_dom"/>
</dbReference>
<reference evidence="4 5" key="1">
    <citation type="journal article" date="2015" name="Antonie Van Leeuwenhoek">
        <title>Tamlana nanhaiensis sp. nov., isolated from surface seawater collected from the South China Sea.</title>
        <authorList>
            <person name="Liu X."/>
            <person name="Lai Q."/>
            <person name="Du Y."/>
            <person name="Li G."/>
            <person name="Sun F."/>
            <person name="Shao Z."/>
        </authorList>
    </citation>
    <scope>NUCLEOTIDE SEQUENCE [LARGE SCALE GENOMIC DNA]</scope>
    <source>
        <strain evidence="4 5">FHC16</strain>
    </source>
</reference>
<evidence type="ECO:0000313" key="4">
    <source>
        <dbReference type="EMBL" id="KJD34462.1"/>
    </source>
</evidence>
<dbReference type="PATRIC" id="fig|1382798.3.peg.265"/>
<evidence type="ECO:0000259" key="2">
    <source>
        <dbReference type="PROSITE" id="PS50110"/>
    </source>
</evidence>
<dbReference type="InterPro" id="IPR001789">
    <property type="entry name" value="Sig_transdc_resp-reg_receiver"/>
</dbReference>
<dbReference type="STRING" id="1382798.PK35_01310"/>
<feature type="modified residue" description="4-aspartylphosphate" evidence="1">
    <location>
        <position position="54"/>
    </location>
</feature>
<organism evidence="4 5">
    <name type="scientific">Neotamlana nanhaiensis</name>
    <dbReference type="NCBI Taxonomy" id="1382798"/>
    <lineage>
        <taxon>Bacteria</taxon>
        <taxon>Pseudomonadati</taxon>
        <taxon>Bacteroidota</taxon>
        <taxon>Flavobacteriia</taxon>
        <taxon>Flavobacteriales</taxon>
        <taxon>Flavobacteriaceae</taxon>
        <taxon>Neotamlana</taxon>
    </lineage>
</organism>
<evidence type="ECO:0000259" key="3">
    <source>
        <dbReference type="PROSITE" id="PS50930"/>
    </source>
</evidence>
<evidence type="ECO:0000256" key="1">
    <source>
        <dbReference type="PROSITE-ProRule" id="PRU00169"/>
    </source>
</evidence>
<dbReference type="GO" id="GO:0003677">
    <property type="term" value="F:DNA binding"/>
    <property type="evidence" value="ECO:0007669"/>
    <property type="project" value="InterPro"/>
</dbReference>
<dbReference type="AlphaFoldDB" id="A0A0D7W9N0"/>
<sequence>MIKAIAIDDEPLALQIIDVYCNSSSVVRLEKTFSDLTNAKKYLNKFPIDVIFLDIEMPKTNGIEFYKSLNREIKVIFTTAYDHYAVEGFNVNAVDYLLKPFSLERFNEAIDRVQKLKASEHNNPEENTHLSIRANYKLNRIPLETILYIEAMDDYVKIHIKDEKTIVARSTMKGILENLPENQFIRIHKSYIIPSKNIKHISTSEISLGYISLPLGNSYKKMLENLL</sequence>
<dbReference type="SUPFAM" id="SSF52172">
    <property type="entry name" value="CheY-like"/>
    <property type="match status" value="1"/>
</dbReference>
<protein>
    <submittedName>
        <fullName evidence="4">LytTR family transcriptional regulator</fullName>
    </submittedName>
</protein>
<dbReference type="Gene3D" id="3.40.50.2300">
    <property type="match status" value="1"/>
</dbReference>
<evidence type="ECO:0000313" key="5">
    <source>
        <dbReference type="Proteomes" id="UP000032361"/>
    </source>
</evidence>
<dbReference type="EMBL" id="JTDV01000001">
    <property type="protein sequence ID" value="KJD34462.1"/>
    <property type="molecule type" value="Genomic_DNA"/>
</dbReference>
<feature type="domain" description="HTH LytTR-type" evidence="3">
    <location>
        <begin position="141"/>
        <end position="201"/>
    </location>
</feature>
<proteinExistence type="predicted"/>
<dbReference type="InterPro" id="IPR011006">
    <property type="entry name" value="CheY-like_superfamily"/>
</dbReference>
<feature type="domain" description="Response regulatory" evidence="2">
    <location>
        <begin position="3"/>
        <end position="114"/>
    </location>
</feature>
<dbReference type="Pfam" id="PF04397">
    <property type="entry name" value="LytTR"/>
    <property type="match status" value="1"/>
</dbReference>
<name>A0A0D7W9N0_9FLAO</name>
<dbReference type="Pfam" id="PF00072">
    <property type="entry name" value="Response_reg"/>
    <property type="match status" value="1"/>
</dbReference>
<dbReference type="SMART" id="SM00850">
    <property type="entry name" value="LytTR"/>
    <property type="match status" value="1"/>
</dbReference>
<dbReference type="InterPro" id="IPR046947">
    <property type="entry name" value="LytR-like"/>
</dbReference>
<dbReference type="PANTHER" id="PTHR37299">
    <property type="entry name" value="TRANSCRIPTIONAL REGULATOR-RELATED"/>
    <property type="match status" value="1"/>
</dbReference>
<dbReference type="RefSeq" id="WP_044624846.1">
    <property type="nucleotide sequence ID" value="NZ_JTDV01000001.1"/>
</dbReference>
<accession>A0A0D7W9N0</accession>
<comment type="caution">
    <text evidence="4">The sequence shown here is derived from an EMBL/GenBank/DDBJ whole genome shotgun (WGS) entry which is preliminary data.</text>
</comment>